<dbReference type="Proteomes" id="UP001595803">
    <property type="component" value="Unassembled WGS sequence"/>
</dbReference>
<keyword evidence="2" id="KW-1185">Reference proteome</keyword>
<dbReference type="EMBL" id="JBHRZG010000024">
    <property type="protein sequence ID" value="MFC3834938.1"/>
    <property type="molecule type" value="Genomic_DNA"/>
</dbReference>
<proteinExistence type="predicted"/>
<gene>
    <name evidence="1" type="ORF">ACFOSB_18930</name>
</gene>
<accession>A0ABV7ZC28</accession>
<evidence type="ECO:0000313" key="1">
    <source>
        <dbReference type="EMBL" id="MFC3834938.1"/>
    </source>
</evidence>
<comment type="caution">
    <text evidence="1">The sequence shown here is derived from an EMBL/GenBank/DDBJ whole genome shotgun (WGS) entry which is preliminary data.</text>
</comment>
<organism evidence="1 2">
    <name type="scientific">Deinococcus rufus</name>
    <dbReference type="NCBI Taxonomy" id="2136097"/>
    <lineage>
        <taxon>Bacteria</taxon>
        <taxon>Thermotogati</taxon>
        <taxon>Deinococcota</taxon>
        <taxon>Deinococci</taxon>
        <taxon>Deinococcales</taxon>
        <taxon>Deinococcaceae</taxon>
        <taxon>Deinococcus</taxon>
    </lineage>
</organism>
<dbReference type="RefSeq" id="WP_322472126.1">
    <property type="nucleotide sequence ID" value="NZ_JBHRZG010000024.1"/>
</dbReference>
<name>A0ABV7ZC28_9DEIO</name>
<protein>
    <submittedName>
        <fullName evidence="1">Uncharacterized protein</fullName>
    </submittedName>
</protein>
<sequence>MSDPAVTFPAPRRIPYPGGCVLEPGPYALDYLLRWPAPIRVHGRDLGEQPVYPFLKGLLADPAAHGVTSADADAARDRFLDVAGQALEAEGGQRAWLVREFGR</sequence>
<reference evidence="2" key="1">
    <citation type="journal article" date="2019" name="Int. J. Syst. Evol. Microbiol.">
        <title>The Global Catalogue of Microorganisms (GCM) 10K type strain sequencing project: providing services to taxonomists for standard genome sequencing and annotation.</title>
        <authorList>
            <consortium name="The Broad Institute Genomics Platform"/>
            <consortium name="The Broad Institute Genome Sequencing Center for Infectious Disease"/>
            <person name="Wu L."/>
            <person name="Ma J."/>
        </authorList>
    </citation>
    <scope>NUCLEOTIDE SEQUENCE [LARGE SCALE GENOMIC DNA]</scope>
    <source>
        <strain evidence="2">CCTCC AB 2017081</strain>
    </source>
</reference>
<evidence type="ECO:0000313" key="2">
    <source>
        <dbReference type="Proteomes" id="UP001595803"/>
    </source>
</evidence>